<dbReference type="SMART" id="SM00415">
    <property type="entry name" value="HSF"/>
    <property type="match status" value="1"/>
</dbReference>
<evidence type="ECO:0000259" key="6">
    <source>
        <dbReference type="SMART" id="SM00415"/>
    </source>
</evidence>
<dbReference type="InterPro" id="IPR036388">
    <property type="entry name" value="WH-like_DNA-bd_sf"/>
</dbReference>
<reference evidence="8" key="1">
    <citation type="journal article" date="2023" name="Commun. Biol.">
        <title>Genome analysis of Parmales, the sister group of diatoms, reveals the evolutionary specialization of diatoms from phago-mixotrophs to photoautotrophs.</title>
        <authorList>
            <person name="Ban H."/>
            <person name="Sato S."/>
            <person name="Yoshikawa S."/>
            <person name="Yamada K."/>
            <person name="Nakamura Y."/>
            <person name="Ichinomiya M."/>
            <person name="Sato N."/>
            <person name="Blanc-Mathieu R."/>
            <person name="Endo H."/>
            <person name="Kuwata A."/>
            <person name="Ogata H."/>
        </authorList>
    </citation>
    <scope>NUCLEOTIDE SEQUENCE [LARGE SCALE GENOMIC DNA]</scope>
</reference>
<dbReference type="PANTHER" id="PTHR10015">
    <property type="entry name" value="HEAT SHOCK TRANSCRIPTION FACTOR"/>
    <property type="match status" value="1"/>
</dbReference>
<dbReference type="PRINTS" id="PR00056">
    <property type="entry name" value="HSFDOMAIN"/>
</dbReference>
<dbReference type="AlphaFoldDB" id="A0A9W7E4D9"/>
<sequence>MSRKSPPSNVVPPPPVQGSTTERTTHSENAAEAPSQVPSHTSTTSTTSTVVSSSVVSSDPSISAGPPRRRSVAGFLVKIYDIFNDPANEKYCGWSESGDSIIVHKMKEFASEVLPQYFKTSNFHSFCRQLNMYGFTKVHADPQNGEFLHTYFRRGRKDLLFLIFRKGAKPTQNKSHQKRAAKETSKKEKIKPETQEIQTASEPPSLVQRQQIRVVTGQDSDKPPISASPPSTPSHPSSSHIPTDISEGANQQKFSTNLQVLNSFMESLNAPVTAMPDMMYAQEMKFLDLKAPIPAPINSETSQTPPMMIDPSRAPYTRKVGLEVKQPPQQNKRKPPSPSTSPTSRSKNQKSIPNVVDPRMEQLRMMESKQRVDNIQGDIESIKEGEKEVGKNLDDLEADFLELFGEDGAGGAFNFEELSKKDFDFGKTPIGGIKDDEIVANEEGMDLSKLDPPKS</sequence>
<feature type="compositionally biased region" description="Polar residues" evidence="5">
    <location>
        <begin position="195"/>
        <end position="213"/>
    </location>
</feature>
<evidence type="ECO:0000313" key="7">
    <source>
        <dbReference type="EMBL" id="GMH61948.1"/>
    </source>
</evidence>
<feature type="compositionally biased region" description="Basic and acidic residues" evidence="5">
    <location>
        <begin position="446"/>
        <end position="455"/>
    </location>
</feature>
<evidence type="ECO:0000256" key="3">
    <source>
        <dbReference type="ARBA" id="ARBA00023242"/>
    </source>
</evidence>
<dbReference type="FunFam" id="1.10.10.10:FF:000334">
    <property type="entry name" value="Heat shock factor protein 2"/>
    <property type="match status" value="1"/>
</dbReference>
<dbReference type="InterPro" id="IPR000232">
    <property type="entry name" value="HSF_DNA-bd"/>
</dbReference>
<evidence type="ECO:0000256" key="2">
    <source>
        <dbReference type="ARBA" id="ARBA00023125"/>
    </source>
</evidence>
<accession>A0A9W7E4D9</accession>
<proteinExistence type="inferred from homology"/>
<dbReference type="GO" id="GO:0005634">
    <property type="term" value="C:nucleus"/>
    <property type="evidence" value="ECO:0007669"/>
    <property type="project" value="UniProtKB-SubCell"/>
</dbReference>
<protein>
    <recommendedName>
        <fullName evidence="6">HSF-type DNA-binding domain-containing protein</fullName>
    </recommendedName>
</protein>
<feature type="region of interest" description="Disordered" evidence="5">
    <location>
        <begin position="1"/>
        <end position="67"/>
    </location>
</feature>
<dbReference type="GO" id="GO:0003700">
    <property type="term" value="F:DNA-binding transcription factor activity"/>
    <property type="evidence" value="ECO:0007669"/>
    <property type="project" value="InterPro"/>
</dbReference>
<feature type="compositionally biased region" description="Low complexity" evidence="5">
    <location>
        <begin position="34"/>
        <end position="63"/>
    </location>
</feature>
<dbReference type="InterPro" id="IPR036390">
    <property type="entry name" value="WH_DNA-bd_sf"/>
</dbReference>
<feature type="region of interest" description="Disordered" evidence="5">
    <location>
        <begin position="323"/>
        <end position="357"/>
    </location>
</feature>
<dbReference type="Gene3D" id="1.10.10.10">
    <property type="entry name" value="Winged helix-like DNA-binding domain superfamily/Winged helix DNA-binding domain"/>
    <property type="match status" value="1"/>
</dbReference>
<feature type="compositionally biased region" description="Basic and acidic residues" evidence="5">
    <location>
        <begin position="180"/>
        <end position="194"/>
    </location>
</feature>
<comment type="similarity">
    <text evidence="4">Belongs to the HSF family.</text>
</comment>
<comment type="caution">
    <text evidence="7">The sequence shown here is derived from an EMBL/GenBank/DDBJ whole genome shotgun (WGS) entry which is preliminary data.</text>
</comment>
<feature type="region of interest" description="Disordered" evidence="5">
    <location>
        <begin position="170"/>
        <end position="246"/>
    </location>
</feature>
<evidence type="ECO:0000256" key="1">
    <source>
        <dbReference type="ARBA" id="ARBA00004123"/>
    </source>
</evidence>
<evidence type="ECO:0000256" key="4">
    <source>
        <dbReference type="RuleBase" id="RU004020"/>
    </source>
</evidence>
<organism evidence="7 8">
    <name type="scientific">Triparma laevis f. inornata</name>
    <dbReference type="NCBI Taxonomy" id="1714386"/>
    <lineage>
        <taxon>Eukaryota</taxon>
        <taxon>Sar</taxon>
        <taxon>Stramenopiles</taxon>
        <taxon>Ochrophyta</taxon>
        <taxon>Bolidophyceae</taxon>
        <taxon>Parmales</taxon>
        <taxon>Triparmaceae</taxon>
        <taxon>Triparma</taxon>
    </lineage>
</organism>
<comment type="subcellular location">
    <subcellularLocation>
        <location evidence="1">Nucleus</location>
    </subcellularLocation>
</comment>
<name>A0A9W7E4D9_9STRA</name>
<keyword evidence="3" id="KW-0539">Nucleus</keyword>
<dbReference type="EMBL" id="BLQM01000088">
    <property type="protein sequence ID" value="GMH61948.1"/>
    <property type="molecule type" value="Genomic_DNA"/>
</dbReference>
<dbReference type="Proteomes" id="UP001162640">
    <property type="component" value="Unassembled WGS sequence"/>
</dbReference>
<feature type="domain" description="HSF-type DNA-binding" evidence="6">
    <location>
        <begin position="71"/>
        <end position="166"/>
    </location>
</feature>
<evidence type="ECO:0000313" key="8">
    <source>
        <dbReference type="Proteomes" id="UP001162640"/>
    </source>
</evidence>
<feature type="region of interest" description="Disordered" evidence="5">
    <location>
        <begin position="424"/>
        <end position="455"/>
    </location>
</feature>
<dbReference type="Pfam" id="PF00447">
    <property type="entry name" value="HSF_DNA-bind"/>
    <property type="match status" value="1"/>
</dbReference>
<dbReference type="PANTHER" id="PTHR10015:SF427">
    <property type="entry name" value="HEAT SHOCK FACTOR PROTEIN"/>
    <property type="match status" value="1"/>
</dbReference>
<evidence type="ECO:0000256" key="5">
    <source>
        <dbReference type="SAM" id="MobiDB-lite"/>
    </source>
</evidence>
<keyword evidence="2" id="KW-0238">DNA-binding</keyword>
<gene>
    <name evidence="7" type="ORF">TL16_g03375</name>
</gene>
<dbReference type="SUPFAM" id="SSF46785">
    <property type="entry name" value="Winged helix' DNA-binding domain"/>
    <property type="match status" value="1"/>
</dbReference>
<dbReference type="GO" id="GO:0043565">
    <property type="term" value="F:sequence-specific DNA binding"/>
    <property type="evidence" value="ECO:0007669"/>
    <property type="project" value="InterPro"/>
</dbReference>
<feature type="compositionally biased region" description="Low complexity" evidence="5">
    <location>
        <begin position="234"/>
        <end position="243"/>
    </location>
</feature>